<dbReference type="Proteomes" id="UP000266313">
    <property type="component" value="Chromosome"/>
</dbReference>
<dbReference type="Gene3D" id="2.120.10.10">
    <property type="match status" value="2"/>
</dbReference>
<dbReference type="RefSeq" id="WP_119629564.1">
    <property type="nucleotide sequence ID" value="NZ_AP017928.1"/>
</dbReference>
<gene>
    <name evidence="2" type="ORF">sS8_2130</name>
</gene>
<dbReference type="EMBL" id="AP017928">
    <property type="protein sequence ID" value="BBA34082.1"/>
    <property type="molecule type" value="Genomic_DNA"/>
</dbReference>
<feature type="signal peptide" evidence="1">
    <location>
        <begin position="1"/>
        <end position="22"/>
    </location>
</feature>
<keyword evidence="1" id="KW-0732">Signal</keyword>
<name>A0A250KRA5_9GAMM</name>
<organism evidence="2 3">
    <name type="scientific">Methylocaldum marinum</name>
    <dbReference type="NCBI Taxonomy" id="1432792"/>
    <lineage>
        <taxon>Bacteria</taxon>
        <taxon>Pseudomonadati</taxon>
        <taxon>Pseudomonadota</taxon>
        <taxon>Gammaproteobacteria</taxon>
        <taxon>Methylococcales</taxon>
        <taxon>Methylococcaceae</taxon>
        <taxon>Methylocaldum</taxon>
    </lineage>
</organism>
<evidence type="ECO:0000313" key="2">
    <source>
        <dbReference type="EMBL" id="BBA34082.1"/>
    </source>
</evidence>
<keyword evidence="3" id="KW-1185">Reference proteome</keyword>
<dbReference type="CDD" id="cd15482">
    <property type="entry name" value="Sialidase_non-viral"/>
    <property type="match status" value="2"/>
</dbReference>
<dbReference type="InterPro" id="IPR036278">
    <property type="entry name" value="Sialidase_sf"/>
</dbReference>
<dbReference type="AlphaFoldDB" id="A0A250KRA5"/>
<sequence>MNVFCRLIGLPALALASQFVWAGQESAASSSQPAYCKDSAAAPTPKCARTPSAVFDADGRLWLSWVQQGRIYVQFSKDGGKTLSKPVAVNREPENVLAHGESRPKIAVGPRGEIYLTWTKGLEKRFSSYIRFARSVDGGRTFSEPVTVNDNLDIIGHSFDSLAVSRDGKIFIAWLDARDVQAAKAKNQPYNGSSLYYTWSDDGGKSFKPNVKAADYTCQCCRLQAAIDIDGLPLVVWRNVYPENIRDHALLKFADWDKPGRQVRVTHENWHIEGCPHHGPGLSIAKDGRYHLTWYSAAPDATGLFYAYSDDIGAHFTRPVKIGNPAAMPAHPHVLSVGQRVDLVWLEFDGKNNQLKTMRSTDGGANWTEPRILAETESGADNPFLHANGDRVYVSWSTETDGLKVIALDGAGR</sequence>
<evidence type="ECO:0000256" key="1">
    <source>
        <dbReference type="SAM" id="SignalP"/>
    </source>
</evidence>
<proteinExistence type="predicted"/>
<dbReference type="SUPFAM" id="SSF50939">
    <property type="entry name" value="Sialidases"/>
    <property type="match status" value="1"/>
</dbReference>
<dbReference type="OrthoDB" id="9764969at2"/>
<accession>A0A250KRA5</accession>
<feature type="chain" id="PRO_5012761296" evidence="1">
    <location>
        <begin position="23"/>
        <end position="413"/>
    </location>
</feature>
<protein>
    <submittedName>
        <fullName evidence="2">BNR/Asp-box repeat-containing protein</fullName>
    </submittedName>
</protein>
<dbReference type="KEGG" id="mmai:sS8_2130"/>
<evidence type="ECO:0000313" key="3">
    <source>
        <dbReference type="Proteomes" id="UP000266313"/>
    </source>
</evidence>
<reference evidence="2 3" key="1">
    <citation type="submission" date="2016-12" db="EMBL/GenBank/DDBJ databases">
        <title>Genome sequencing of Methylocaldum marinum.</title>
        <authorList>
            <person name="Takeuchi M."/>
            <person name="Kamagata Y."/>
            <person name="Hiraoka S."/>
            <person name="Oshima K."/>
            <person name="Hattori M."/>
            <person name="Iwasaki W."/>
        </authorList>
    </citation>
    <scope>NUCLEOTIDE SEQUENCE [LARGE SCALE GENOMIC DNA]</scope>
    <source>
        <strain evidence="2 3">S8</strain>
    </source>
</reference>